<dbReference type="AlphaFoldDB" id="A0A645HPJ1"/>
<gene>
    <name evidence="1" type="ORF">SDC9_187695</name>
</gene>
<dbReference type="EMBL" id="VSSQ01096385">
    <property type="protein sequence ID" value="MPN40159.1"/>
    <property type="molecule type" value="Genomic_DNA"/>
</dbReference>
<comment type="caution">
    <text evidence="1">The sequence shown here is derived from an EMBL/GenBank/DDBJ whole genome shotgun (WGS) entry which is preliminary data.</text>
</comment>
<name>A0A645HPJ1_9ZZZZ</name>
<protein>
    <submittedName>
        <fullName evidence="1">Uncharacterized protein</fullName>
    </submittedName>
</protein>
<evidence type="ECO:0000313" key="1">
    <source>
        <dbReference type="EMBL" id="MPN40159.1"/>
    </source>
</evidence>
<reference evidence="1" key="1">
    <citation type="submission" date="2019-08" db="EMBL/GenBank/DDBJ databases">
        <authorList>
            <person name="Kucharzyk K."/>
            <person name="Murdoch R.W."/>
            <person name="Higgins S."/>
            <person name="Loffler F."/>
        </authorList>
    </citation>
    <scope>NUCLEOTIDE SEQUENCE</scope>
</reference>
<accession>A0A645HPJ1</accession>
<sequence length="140" mass="16396">MDLKVFTEGNEDINRELTNGYKEIELSSLTEKKQCEAGICNTIINESMAPRIKSVVHLVKEENKIMEYKLNLKDSNGNESRVYEVENLVIGKPTEYLFKNTILNIIRYKLKEAFTQEIIFDCEDKILENYKNQLKEILKQ</sequence>
<proteinExistence type="predicted"/>
<organism evidence="1">
    <name type="scientific">bioreactor metagenome</name>
    <dbReference type="NCBI Taxonomy" id="1076179"/>
    <lineage>
        <taxon>unclassified sequences</taxon>
        <taxon>metagenomes</taxon>
        <taxon>ecological metagenomes</taxon>
    </lineage>
</organism>